<dbReference type="Ensembl" id="ENSGACT00000078670.1">
    <property type="protein sequence ID" value="ENSGACP00000067995.1"/>
    <property type="gene ID" value="ENSGACG00000007296.2"/>
</dbReference>
<evidence type="ECO:0000313" key="22">
    <source>
        <dbReference type="Ensembl" id="ENSGACP00000067995.1"/>
    </source>
</evidence>
<dbReference type="InterPro" id="IPR017853">
    <property type="entry name" value="GH"/>
</dbReference>
<evidence type="ECO:0000256" key="5">
    <source>
        <dbReference type="ARBA" id="ARBA00022801"/>
    </source>
</evidence>
<dbReference type="GO" id="GO:0009100">
    <property type="term" value="P:glycoprotein metabolic process"/>
    <property type="evidence" value="ECO:0007669"/>
    <property type="project" value="TreeGrafter"/>
</dbReference>
<dbReference type="Gene3D" id="1.20.58.240">
    <property type="entry name" value="STAT, domain 1"/>
    <property type="match status" value="1"/>
</dbReference>
<evidence type="ECO:0000256" key="20">
    <source>
        <dbReference type="SAM" id="MobiDB-lite"/>
    </source>
</evidence>
<proteinExistence type="inferred from homology"/>
<evidence type="ECO:0000256" key="13">
    <source>
        <dbReference type="ARBA" id="ARBA00061635"/>
    </source>
</evidence>
<evidence type="ECO:0000256" key="7">
    <source>
        <dbReference type="ARBA" id="ARBA00023295"/>
    </source>
</evidence>
<accession>A0AAQ4RX17</accession>
<keyword evidence="7" id="KW-0326">Glycosidase</keyword>
<protein>
    <recommendedName>
        <fullName evidence="16">Protein O-GlcNAcase</fullName>
        <ecNumber evidence="15">3.2.1.169</ecNumber>
    </recommendedName>
    <alternativeName>
        <fullName evidence="8">Beta-N-acetylhexosaminidase</fullName>
    </alternativeName>
    <alternativeName>
        <fullName evidence="18">Beta-hexosaminidase</fullName>
    </alternativeName>
    <alternativeName>
        <fullName evidence="19">Meningioma-expressed antigen 5</fullName>
    </alternativeName>
    <alternativeName>
        <fullName evidence="17">N-acetyl-beta-D-glucosaminidase</fullName>
    </alternativeName>
    <alternativeName>
        <fullName evidence="9">N-acetyl-beta-glucosaminidase</fullName>
    </alternativeName>
</protein>
<dbReference type="PROSITE" id="PS52009">
    <property type="entry name" value="GH84"/>
    <property type="match status" value="1"/>
</dbReference>
<dbReference type="GO" id="GO:0005634">
    <property type="term" value="C:nucleus"/>
    <property type="evidence" value="ECO:0007669"/>
    <property type="project" value="UniProtKB-SubCell"/>
</dbReference>
<keyword evidence="3" id="KW-0963">Cytoplasm</keyword>
<dbReference type="Pfam" id="PF07555">
    <property type="entry name" value="NAGidase"/>
    <property type="match status" value="1"/>
</dbReference>
<evidence type="ECO:0000256" key="8">
    <source>
        <dbReference type="ARBA" id="ARBA00030512"/>
    </source>
</evidence>
<keyword evidence="4" id="KW-0597">Phosphoprotein</keyword>
<comment type="catalytic activity">
    <reaction evidence="10">
        <text>3-O-(N-acetyl-beta-D-glucosaminyl)-L-seryl-[protein] + H2O = N-acetyl-D-glucosamine + L-seryl-[protein]</text>
        <dbReference type="Rhea" id="RHEA:48876"/>
        <dbReference type="Rhea" id="RHEA-COMP:9863"/>
        <dbReference type="Rhea" id="RHEA-COMP:12251"/>
        <dbReference type="ChEBI" id="CHEBI:15377"/>
        <dbReference type="ChEBI" id="CHEBI:29999"/>
        <dbReference type="ChEBI" id="CHEBI:90838"/>
        <dbReference type="ChEBI" id="CHEBI:506227"/>
        <dbReference type="EC" id="3.2.1.169"/>
    </reaction>
</comment>
<reference evidence="22" key="3">
    <citation type="submission" date="2025-09" db="UniProtKB">
        <authorList>
            <consortium name="Ensembl"/>
        </authorList>
    </citation>
    <scope>IDENTIFICATION</scope>
</reference>
<dbReference type="Gene3D" id="3.20.20.80">
    <property type="entry name" value="Glycosidases"/>
    <property type="match status" value="1"/>
</dbReference>
<evidence type="ECO:0000256" key="15">
    <source>
        <dbReference type="ARBA" id="ARBA00066938"/>
    </source>
</evidence>
<keyword evidence="5" id="KW-0378">Hydrolase</keyword>
<dbReference type="PANTHER" id="PTHR13170">
    <property type="entry name" value="O-GLCNACASE"/>
    <property type="match status" value="1"/>
</dbReference>
<dbReference type="FunFam" id="3.40.630.30:FF:000023">
    <property type="entry name" value="protein O-GlcNAcase"/>
    <property type="match status" value="1"/>
</dbReference>
<evidence type="ECO:0000256" key="1">
    <source>
        <dbReference type="ARBA" id="ARBA00004123"/>
    </source>
</evidence>
<comment type="catalytic activity">
    <reaction evidence="11">
        <text>3-O-(N-acetyl-beta-D-glucosaminyl)-L-threonyl-[protein] + H2O = L-threonyl-[protein] + N-acetyl-D-glucosamine</text>
        <dbReference type="Rhea" id="RHEA:48892"/>
        <dbReference type="Rhea" id="RHEA-COMP:11060"/>
        <dbReference type="Rhea" id="RHEA-COMP:12252"/>
        <dbReference type="ChEBI" id="CHEBI:15377"/>
        <dbReference type="ChEBI" id="CHEBI:30013"/>
        <dbReference type="ChEBI" id="CHEBI:90840"/>
        <dbReference type="ChEBI" id="CHEBI:506227"/>
        <dbReference type="EC" id="3.2.1.169"/>
    </reaction>
</comment>
<dbReference type="SUPFAM" id="SSF51445">
    <property type="entry name" value="(Trans)glycosidases"/>
    <property type="match status" value="1"/>
</dbReference>
<evidence type="ECO:0000256" key="10">
    <source>
        <dbReference type="ARBA" id="ARBA00050933"/>
    </source>
</evidence>
<dbReference type="InterPro" id="IPR051822">
    <property type="entry name" value="Glycosyl_Hydrolase_84"/>
</dbReference>
<dbReference type="GO" id="GO:0102571">
    <property type="term" value="F:[protein]-3-O-(N-acetyl-D-glucosaminyl)-L-serine/L-threonine O-N-acetyl-alpha-D-glucosaminase activity"/>
    <property type="evidence" value="ECO:0007669"/>
    <property type="project" value="UniProtKB-EC"/>
</dbReference>
<dbReference type="GO" id="GO:0006044">
    <property type="term" value="P:N-acetylglucosamine metabolic process"/>
    <property type="evidence" value="ECO:0007669"/>
    <property type="project" value="UniProtKB-ARBA"/>
</dbReference>
<dbReference type="AlphaFoldDB" id="A0AAQ4RX17"/>
<name>A0AAQ4RX17_GASAC</name>
<dbReference type="GeneTree" id="ENSGT00390000007726"/>
<evidence type="ECO:0000259" key="21">
    <source>
        <dbReference type="PROSITE" id="PS52009"/>
    </source>
</evidence>
<keyword evidence="6" id="KW-0539">Nucleus</keyword>
<evidence type="ECO:0000256" key="11">
    <source>
        <dbReference type="ARBA" id="ARBA00052136"/>
    </source>
</evidence>
<evidence type="ECO:0000256" key="3">
    <source>
        <dbReference type="ARBA" id="ARBA00022490"/>
    </source>
</evidence>
<evidence type="ECO:0000256" key="18">
    <source>
        <dbReference type="ARBA" id="ARBA00076634"/>
    </source>
</evidence>
<comment type="subcellular location">
    <subcellularLocation>
        <location evidence="2">Cytoplasm</location>
    </subcellularLocation>
    <subcellularLocation>
        <location evidence="1">Nucleus</location>
    </subcellularLocation>
</comment>
<dbReference type="Proteomes" id="UP000007635">
    <property type="component" value="Chromosome VI"/>
</dbReference>
<dbReference type="SUPFAM" id="SSF55729">
    <property type="entry name" value="Acyl-CoA N-acyltransferases (Nat)"/>
    <property type="match status" value="1"/>
</dbReference>
<evidence type="ECO:0000256" key="16">
    <source>
        <dbReference type="ARBA" id="ARBA00069950"/>
    </source>
</evidence>
<dbReference type="InterPro" id="IPR011496">
    <property type="entry name" value="O-GlcNAcase_cat"/>
</dbReference>
<dbReference type="GO" id="GO:0016231">
    <property type="term" value="F:beta-N-acetylglucosaminidase activity"/>
    <property type="evidence" value="ECO:0007669"/>
    <property type="project" value="TreeGrafter"/>
</dbReference>
<comment type="similarity">
    <text evidence="13">Belongs to the glycosyl hydrolase 84 family.</text>
</comment>
<dbReference type="InterPro" id="IPR016181">
    <property type="entry name" value="Acyl_CoA_acyltransferase"/>
</dbReference>
<sequence length="852" mass="96246">MVQKDKALETAQAAGEPSPGPVSGEAFQEAPGLVEESGIGVEPTDHRKFICGVVEGFYGRPWTMEQRKELFRRQQKWGLSTYLYAPKDDYKHRMFWRELYSVEEADQLMTLISAAKEYEIEFIYAISPGLDITFSNQKEVSALKRKLDQVSHFGCKSFALLFDDIDHNMCPADKEVFSSFAHAQVSITNEIYQYLGEPETFLFCPTEYCGTFCFPNVAQSPYLHTVGEKLLPNIEVLWTGPKVVSKDISVESIEEVSKIIGRAPVIWDNFHANDYDPKRLFLGPYKGRSTELIPRLKGVLTNPNCEFESNFVAIHTLATWYKSNMNGVRKDVVMTDGEDSTISIQIKLENEGSDEELETDMHYSPQLALKLALAEWLEDFVEPHQYNSRQVPQSDAEGTAIGVLSMAPPPLCSSTTVTTVFQQPIMSPAMPPLFCITPVLTESKSPEESIQEDPGSDIAPMQTDDQLKQDLCVPAPDEKPLCKAEPLTLEDLTLLAELFYLPYEHGPKAMQMLKEFDWLRANSSVVSVNCKRKEKEKVAEWQSRAEKFEEMCCSVIQMFTRLSNSANRSILYDLYPYIWDIKSIISMVKSFVQWLGCRSQSSAQFLRGDQEPWAFRGGLAGEFQRLLPIEGANDLFYQPPPSLPTSKMYSIRPYYPKDVTAIYKICREMYSEGMEDVPVSDEDPDLIGDRLVGGLLTLSSDYGFVLEDEDGICGYALGTVDVQPFVKKCKLNWIPFMKEKYIKPDCEKDLTDAEKMMLSFHEEEEGLPDSFLSNFPSLIKVDIQAKVTDPSVAKSMMGCLLSSLKANGSLGAFCQVRQTDKRMMDFYSKLGCFEVAKMEGFPKDVIIMGRSL</sequence>
<evidence type="ECO:0000256" key="2">
    <source>
        <dbReference type="ARBA" id="ARBA00004496"/>
    </source>
</evidence>
<dbReference type="Gene3D" id="3.40.630.30">
    <property type="match status" value="1"/>
</dbReference>
<feature type="region of interest" description="Disordered" evidence="20">
    <location>
        <begin position="1"/>
        <end position="27"/>
    </location>
</feature>
<dbReference type="FunFam" id="3.20.20.80:FF:000009">
    <property type="entry name" value="O-GlcNAcase BT_4395"/>
    <property type="match status" value="1"/>
</dbReference>
<dbReference type="FunFam" id="1.20.58.240:FF:000001">
    <property type="entry name" value="O-GlcNAcase like"/>
    <property type="match status" value="1"/>
</dbReference>
<evidence type="ECO:0000256" key="14">
    <source>
        <dbReference type="ARBA" id="ARBA00062548"/>
    </source>
</evidence>
<keyword evidence="23" id="KW-1185">Reference proteome</keyword>
<evidence type="ECO:0000256" key="12">
    <source>
        <dbReference type="ARBA" id="ARBA00053832"/>
    </source>
</evidence>
<comment type="function">
    <text evidence="12">Cleaves GlcNAc but not GalNAc from O-glycosylated proteins. Deglycosylates a large and diverse number of proteins, such as CRYAB, ELK1, GSDMD, LMNB1 and TAB1. Can use p-nitrophenyl-beta-GlcNAc and 4-methylumbelliferone-GlcNAc as substrates but not p-nitrophenyl-beta-GalNAc or p-nitrophenyl-alpha-GlcNAc (in vitro). Does not bind acetyl-CoA and does not have histone acetyltransferase activity.</text>
</comment>
<evidence type="ECO:0000256" key="17">
    <source>
        <dbReference type="ARBA" id="ARBA00076200"/>
    </source>
</evidence>
<reference evidence="22 23" key="1">
    <citation type="journal article" date="2021" name="G3 (Bethesda)">
        <title>Improved contiguity of the threespine stickleback genome using long-read sequencing.</title>
        <authorList>
            <person name="Nath S."/>
            <person name="Shaw D.E."/>
            <person name="White M.A."/>
        </authorList>
    </citation>
    <scope>NUCLEOTIDE SEQUENCE [LARGE SCALE GENOMIC DNA]</scope>
    <source>
        <strain evidence="22 23">Lake Benthic</strain>
    </source>
</reference>
<reference evidence="22" key="2">
    <citation type="submission" date="2025-08" db="UniProtKB">
        <authorList>
            <consortium name="Ensembl"/>
        </authorList>
    </citation>
    <scope>IDENTIFICATION</scope>
</reference>
<organism evidence="22 23">
    <name type="scientific">Gasterosteus aculeatus aculeatus</name>
    <name type="common">three-spined stickleback</name>
    <dbReference type="NCBI Taxonomy" id="481459"/>
    <lineage>
        <taxon>Eukaryota</taxon>
        <taxon>Metazoa</taxon>
        <taxon>Chordata</taxon>
        <taxon>Craniata</taxon>
        <taxon>Vertebrata</taxon>
        <taxon>Euteleostomi</taxon>
        <taxon>Actinopterygii</taxon>
        <taxon>Neopterygii</taxon>
        <taxon>Teleostei</taxon>
        <taxon>Neoteleostei</taxon>
        <taxon>Acanthomorphata</taxon>
        <taxon>Eupercaria</taxon>
        <taxon>Perciformes</taxon>
        <taxon>Cottioidei</taxon>
        <taxon>Gasterosteales</taxon>
        <taxon>Gasterosteidae</taxon>
        <taxon>Gasterosteus</taxon>
    </lineage>
</organism>
<dbReference type="GO" id="GO:0005737">
    <property type="term" value="C:cytoplasm"/>
    <property type="evidence" value="ECO:0007669"/>
    <property type="project" value="UniProtKB-SubCell"/>
</dbReference>
<comment type="subunit">
    <text evidence="14">Monomer. Interacts with CLOCK.</text>
</comment>
<evidence type="ECO:0000256" key="9">
    <source>
        <dbReference type="ARBA" id="ARBA00033000"/>
    </source>
</evidence>
<evidence type="ECO:0000313" key="23">
    <source>
        <dbReference type="Proteomes" id="UP000007635"/>
    </source>
</evidence>
<feature type="domain" description="GH84" evidence="21">
    <location>
        <begin position="49"/>
        <end position="325"/>
    </location>
</feature>
<evidence type="ECO:0000256" key="6">
    <source>
        <dbReference type="ARBA" id="ARBA00023242"/>
    </source>
</evidence>
<evidence type="ECO:0000256" key="19">
    <source>
        <dbReference type="ARBA" id="ARBA00079451"/>
    </source>
</evidence>
<evidence type="ECO:0000256" key="4">
    <source>
        <dbReference type="ARBA" id="ARBA00022553"/>
    </source>
</evidence>
<dbReference type="EC" id="3.2.1.169" evidence="15"/>
<dbReference type="PANTHER" id="PTHR13170:SF24">
    <property type="entry name" value="O-GLCNACASE"/>
    <property type="match status" value="1"/>
</dbReference>